<evidence type="ECO:0000313" key="4">
    <source>
        <dbReference type="EMBL" id="ACV09146.1"/>
    </source>
</evidence>
<feature type="domain" description="C4-type zinc ribbon" evidence="2">
    <location>
        <begin position="206"/>
        <end position="239"/>
    </location>
</feature>
<protein>
    <submittedName>
        <fullName evidence="4">Uncharacterized protein</fullName>
    </submittedName>
</protein>
<sequence length="242" mass="26499">MPQAPVADQRRLLDVQSLDTHLTQLRHKRNTLEVLATITELQSRLEDTATALAHSRTRASDLTRELTKAEDDVTQVTTRLTRNQQRLDTGAVSAKDAQALMHEITSLTTRQAELEDVQIDVMERLEAHQEALGTVENAHAQLVSALADAEQDRDAQFAAIDQEIAQITARRQDAVAGIDDALLALYEKIRTSRGGVGAALLEGRQCGGCRLDLNAGDLDAIRSASAESVVRCEECGRILVRD</sequence>
<feature type="domain" description="CT398-like coiled coil hairpin" evidence="3">
    <location>
        <begin position="15"/>
        <end position="194"/>
    </location>
</feature>
<organism evidence="4 5">
    <name type="scientific">Jonesia denitrificans (strain ATCC 14870 / DSM 20603 / BCRC 15368 / CIP 55.134 / JCM 11481 / NBRC 15587 / NCTC 10816 / Prevot 55134)</name>
    <name type="common">Listeria denitrificans</name>
    <dbReference type="NCBI Taxonomy" id="471856"/>
    <lineage>
        <taxon>Bacteria</taxon>
        <taxon>Bacillati</taxon>
        <taxon>Actinomycetota</taxon>
        <taxon>Actinomycetes</taxon>
        <taxon>Micrococcales</taxon>
        <taxon>Jonesiaceae</taxon>
        <taxon>Jonesia</taxon>
    </lineage>
</organism>
<dbReference type="eggNOG" id="COG1579">
    <property type="taxonomic scope" value="Bacteria"/>
</dbReference>
<dbReference type="HOGENOM" id="CLU_073076_0_0_11"/>
<proteinExistence type="predicted"/>
<name>C7R4X6_JONDD</name>
<gene>
    <name evidence="4" type="ordered locus">Jden_1497</name>
</gene>
<keyword evidence="5" id="KW-1185">Reference proteome</keyword>
<reference evidence="4 5" key="1">
    <citation type="journal article" date="2009" name="Stand. Genomic Sci.">
        <title>Complete genome sequence of Jonesia denitrificans type strain (Prevot 55134).</title>
        <authorList>
            <person name="Pukall R."/>
            <person name="Gehrich-Schroter G."/>
            <person name="Lapidus A."/>
            <person name="Nolan M."/>
            <person name="Glavina Del Rio T."/>
            <person name="Lucas S."/>
            <person name="Chen F."/>
            <person name="Tice H."/>
            <person name="Pitluck S."/>
            <person name="Cheng J.F."/>
            <person name="Copeland A."/>
            <person name="Saunders E."/>
            <person name="Brettin T."/>
            <person name="Detter J.C."/>
            <person name="Bruce D."/>
            <person name="Goodwin L."/>
            <person name="Pati A."/>
            <person name="Ivanova N."/>
            <person name="Mavromatis K."/>
            <person name="Ovchinnikova G."/>
            <person name="Chen A."/>
            <person name="Palaniappan K."/>
            <person name="Land M."/>
            <person name="Hauser L."/>
            <person name="Chang Y.J."/>
            <person name="Jeffries C.D."/>
            <person name="Chain P."/>
            <person name="Goker M."/>
            <person name="Bristow J."/>
            <person name="Eisen J.A."/>
            <person name="Markowitz V."/>
            <person name="Hugenholtz P."/>
            <person name="Kyrpides N.C."/>
            <person name="Klenk H.P."/>
            <person name="Han C."/>
        </authorList>
    </citation>
    <scope>NUCLEOTIDE SEQUENCE [LARGE SCALE GENOMIC DNA]</scope>
    <source>
        <strain evidence="5">ATCC 14870 / DSM 20603 / BCRC 15368 / CIP 55.134 / JCM 11481 / NBRC 15587 / NCTC 10816 / Prevot 55134</strain>
    </source>
</reference>
<dbReference type="PANTHER" id="PTHR39082">
    <property type="entry name" value="PHOSPHOLIPASE C-BETA-2-RELATED"/>
    <property type="match status" value="1"/>
</dbReference>
<dbReference type="KEGG" id="jde:Jden_1497"/>
<evidence type="ECO:0000313" key="5">
    <source>
        <dbReference type="Proteomes" id="UP000000628"/>
    </source>
</evidence>
<evidence type="ECO:0000259" key="2">
    <source>
        <dbReference type="Pfam" id="PF02591"/>
    </source>
</evidence>
<dbReference type="RefSeq" id="WP_015771774.1">
    <property type="nucleotide sequence ID" value="NC_013174.1"/>
</dbReference>
<dbReference type="Pfam" id="PF24481">
    <property type="entry name" value="CT398_CC"/>
    <property type="match status" value="1"/>
</dbReference>
<dbReference type="InterPro" id="IPR052376">
    <property type="entry name" value="Oxidative_Scav/Glycosyltrans"/>
</dbReference>
<dbReference type="PANTHER" id="PTHR39082:SF1">
    <property type="entry name" value="SCAVENGER RECEPTOR CLASS A MEMBER 3"/>
    <property type="match status" value="1"/>
</dbReference>
<evidence type="ECO:0000256" key="1">
    <source>
        <dbReference type="SAM" id="Coils"/>
    </source>
</evidence>
<dbReference type="STRING" id="471856.Jden_1497"/>
<dbReference type="Pfam" id="PF02591">
    <property type="entry name" value="Zn_ribbon_9"/>
    <property type="match status" value="1"/>
</dbReference>
<dbReference type="InterPro" id="IPR003743">
    <property type="entry name" value="Zf-RING_7"/>
</dbReference>
<dbReference type="OrthoDB" id="9784388at2"/>
<accession>C7R4X6</accession>
<feature type="coiled-coil region" evidence="1">
    <location>
        <begin position="52"/>
        <end position="79"/>
    </location>
</feature>
<dbReference type="AlphaFoldDB" id="C7R4X6"/>
<dbReference type="Gene3D" id="1.10.287.1490">
    <property type="match status" value="1"/>
</dbReference>
<keyword evidence="1" id="KW-0175">Coiled coil</keyword>
<evidence type="ECO:0000259" key="3">
    <source>
        <dbReference type="Pfam" id="PF24481"/>
    </source>
</evidence>
<dbReference type="Proteomes" id="UP000000628">
    <property type="component" value="Chromosome"/>
</dbReference>
<dbReference type="InterPro" id="IPR056003">
    <property type="entry name" value="CT398_CC_hairpin"/>
</dbReference>
<dbReference type="EMBL" id="CP001706">
    <property type="protein sequence ID" value="ACV09146.1"/>
    <property type="molecule type" value="Genomic_DNA"/>
</dbReference>